<protein>
    <submittedName>
        <fullName evidence="3">DUF3300 domain-containing protein</fullName>
    </submittedName>
</protein>
<accession>A0ABT8S5K6</accession>
<proteinExistence type="predicted"/>
<gene>
    <name evidence="3" type="ORF">Q2T77_18130</name>
</gene>
<feature type="signal peptide" evidence="2">
    <location>
        <begin position="1"/>
        <end position="27"/>
    </location>
</feature>
<reference evidence="3" key="1">
    <citation type="submission" date="2023-06" db="EMBL/GenBank/DDBJ databases">
        <authorList>
            <person name="Jiang Y."/>
            <person name="Liu Q."/>
        </authorList>
    </citation>
    <scope>NUCLEOTIDE SEQUENCE</scope>
    <source>
        <strain evidence="3">CGMCC 1.12090</strain>
    </source>
</reference>
<feature type="chain" id="PRO_5045684052" evidence="2">
    <location>
        <begin position="28"/>
        <end position="485"/>
    </location>
</feature>
<dbReference type="Proteomes" id="UP001169027">
    <property type="component" value="Unassembled WGS sequence"/>
</dbReference>
<dbReference type="PANTHER" id="PTHR40269:SF1">
    <property type="entry name" value="OUTER MEMBRANE PROTEIN"/>
    <property type="match status" value="1"/>
</dbReference>
<feature type="compositionally biased region" description="Basic and acidic residues" evidence="1">
    <location>
        <begin position="330"/>
        <end position="342"/>
    </location>
</feature>
<keyword evidence="4" id="KW-1185">Reference proteome</keyword>
<comment type="caution">
    <text evidence="3">The sequence shown here is derived from an EMBL/GenBank/DDBJ whole genome shotgun (WGS) entry which is preliminary data.</text>
</comment>
<sequence>MFSVATRFTRMLAVMVSLLVSASLVTAQQAPTFSREQLDQMMAPIALYPDSLLSQVLMAATYPADVVDAAKWSKANSKQQGDAAVKAVQDKPWDPSVQSLVAFPQVIQMMGDQPDWTQNLGDAFLASSKDVLDSAQRLRTKAQQQGSLKTTEQQKVIVEQEPQTQQTVIKIEPANPEVVYVPAYNPTVVYGAWPYPAYPPYYYPPYPAYYPGAALATGIAFGVGVAAVGALWGNANWGGGNVNVNVNRYNSINTNRQIAANQTNFQHNAANRKGVPYRDSRSQQQYGRNAGDPGQRQDYRGRDNAGRDAQRQQAQSSLQQRGMDPGQGRENLRNDPGTRERAQQAVDRGGQRGGQGGAGDRGGQGGGFDRGGAGGREQVQHRGGSDNALRGAGDGGAQARQQADRGNASRQSMGGAGGGGAHAGAGARAGGGGYGGGGAHAGGGARPSGGSYGGGHAGGGARAGGGGGGMRGGGGGGGRGGGGRR</sequence>
<feature type="compositionally biased region" description="Gly residues" evidence="1">
    <location>
        <begin position="414"/>
        <end position="485"/>
    </location>
</feature>
<feature type="compositionally biased region" description="Low complexity" evidence="1">
    <location>
        <begin position="397"/>
        <end position="406"/>
    </location>
</feature>
<feature type="compositionally biased region" description="Basic and acidic residues" evidence="1">
    <location>
        <begin position="295"/>
        <end position="310"/>
    </location>
</feature>
<feature type="compositionally biased region" description="Gly residues" evidence="1">
    <location>
        <begin position="351"/>
        <end position="375"/>
    </location>
</feature>
<keyword evidence="2" id="KW-0732">Signal</keyword>
<evidence type="ECO:0000256" key="1">
    <source>
        <dbReference type="SAM" id="MobiDB-lite"/>
    </source>
</evidence>
<dbReference type="Pfam" id="PF11737">
    <property type="entry name" value="DUF3300"/>
    <property type="match status" value="1"/>
</dbReference>
<name>A0ABT8S5K6_9BURK</name>
<evidence type="ECO:0000256" key="2">
    <source>
        <dbReference type="SAM" id="SignalP"/>
    </source>
</evidence>
<feature type="region of interest" description="Disordered" evidence="1">
    <location>
        <begin position="267"/>
        <end position="485"/>
    </location>
</feature>
<evidence type="ECO:0000313" key="3">
    <source>
        <dbReference type="EMBL" id="MDO1534209.1"/>
    </source>
</evidence>
<dbReference type="RefSeq" id="WP_301811582.1">
    <property type="nucleotide sequence ID" value="NZ_JAUJZH010000012.1"/>
</dbReference>
<organism evidence="3 4">
    <name type="scientific">Variovorax ginsengisoli</name>
    <dbReference type="NCBI Taxonomy" id="363844"/>
    <lineage>
        <taxon>Bacteria</taxon>
        <taxon>Pseudomonadati</taxon>
        <taxon>Pseudomonadota</taxon>
        <taxon>Betaproteobacteria</taxon>
        <taxon>Burkholderiales</taxon>
        <taxon>Comamonadaceae</taxon>
        <taxon>Variovorax</taxon>
    </lineage>
</organism>
<dbReference type="EMBL" id="JAUKVY010000012">
    <property type="protein sequence ID" value="MDO1534209.1"/>
    <property type="molecule type" value="Genomic_DNA"/>
</dbReference>
<dbReference type="PANTHER" id="PTHR40269">
    <property type="entry name" value="OUTER MEMBRANE PROTEIN-RELATED"/>
    <property type="match status" value="1"/>
</dbReference>
<dbReference type="InterPro" id="IPR021728">
    <property type="entry name" value="DUF3300"/>
</dbReference>
<feature type="compositionally biased region" description="Low complexity" evidence="1">
    <location>
        <begin position="311"/>
        <end position="321"/>
    </location>
</feature>
<evidence type="ECO:0000313" key="4">
    <source>
        <dbReference type="Proteomes" id="UP001169027"/>
    </source>
</evidence>